<evidence type="ECO:0000256" key="1">
    <source>
        <dbReference type="SAM" id="MobiDB-lite"/>
    </source>
</evidence>
<gene>
    <name evidence="3" type="ORF">EDC34_10723</name>
</gene>
<dbReference type="RefSeq" id="WP_114960546.1">
    <property type="nucleotide sequence ID" value="NZ_MSZW01000022.1"/>
</dbReference>
<feature type="compositionally biased region" description="Basic and acidic residues" evidence="1">
    <location>
        <begin position="60"/>
        <end position="77"/>
    </location>
</feature>
<comment type="caution">
    <text evidence="3">The sequence shown here is derived from an EMBL/GenBank/DDBJ whole genome shotgun (WGS) entry which is preliminary data.</text>
</comment>
<accession>A0A4R3N0Z5</accession>
<dbReference type="InterPro" id="IPR027383">
    <property type="entry name" value="Znf_put"/>
</dbReference>
<reference evidence="3 4" key="1">
    <citation type="submission" date="2019-03" db="EMBL/GenBank/DDBJ databases">
        <title>Genomic Encyclopedia of Type Strains, Phase IV (KMG-IV): sequencing the most valuable type-strain genomes for metagenomic binning, comparative biology and taxonomic classification.</title>
        <authorList>
            <person name="Goeker M."/>
        </authorList>
    </citation>
    <scope>NUCLEOTIDE SEQUENCE [LARGE SCALE GENOMIC DNA]</scope>
    <source>
        <strain evidence="3 4">DSM 13605</strain>
    </source>
</reference>
<dbReference type="Pfam" id="PF13490">
    <property type="entry name" value="zf-HC2"/>
    <property type="match status" value="1"/>
</dbReference>
<dbReference type="EMBL" id="SMAP01000007">
    <property type="protein sequence ID" value="TCT22475.1"/>
    <property type="molecule type" value="Genomic_DNA"/>
</dbReference>
<dbReference type="AlphaFoldDB" id="A0A4R3N0Z5"/>
<proteinExistence type="predicted"/>
<evidence type="ECO:0000313" key="3">
    <source>
        <dbReference type="EMBL" id="TCT22475.1"/>
    </source>
</evidence>
<evidence type="ECO:0000259" key="2">
    <source>
        <dbReference type="Pfam" id="PF13490"/>
    </source>
</evidence>
<keyword evidence="4" id="KW-1185">Reference proteome</keyword>
<dbReference type="OrthoDB" id="8374021at2"/>
<name>A0A4R3N0Z5_9GAMM</name>
<sequence length="77" mass="8448">MLNCQEATRLMSEAQEHSLPLAATISLRAHLLLCSGCRNFGRHLDVLRQASRAFAQGAGERADATSEADQDTHRGER</sequence>
<evidence type="ECO:0000313" key="4">
    <source>
        <dbReference type="Proteomes" id="UP000295414"/>
    </source>
</evidence>
<feature type="domain" description="Putative zinc-finger" evidence="2">
    <location>
        <begin position="4"/>
        <end position="38"/>
    </location>
</feature>
<dbReference type="Proteomes" id="UP000295414">
    <property type="component" value="Unassembled WGS sequence"/>
</dbReference>
<protein>
    <submittedName>
        <fullName evidence="3">Putative zinc finger protein</fullName>
    </submittedName>
</protein>
<organism evidence="3 4">
    <name type="scientific">Thermomonas haemolytica</name>
    <dbReference type="NCBI Taxonomy" id="141949"/>
    <lineage>
        <taxon>Bacteria</taxon>
        <taxon>Pseudomonadati</taxon>
        <taxon>Pseudomonadota</taxon>
        <taxon>Gammaproteobacteria</taxon>
        <taxon>Lysobacterales</taxon>
        <taxon>Lysobacteraceae</taxon>
        <taxon>Thermomonas</taxon>
    </lineage>
</organism>
<feature type="region of interest" description="Disordered" evidence="1">
    <location>
        <begin position="55"/>
        <end position="77"/>
    </location>
</feature>